<keyword evidence="8" id="KW-1185">Reference proteome</keyword>
<comment type="similarity">
    <text evidence="2">Belongs to the DAMOX/DASOX family.</text>
</comment>
<dbReference type="InterPro" id="IPR023209">
    <property type="entry name" value="DAO"/>
</dbReference>
<dbReference type="GO" id="GO:0071949">
    <property type="term" value="F:FAD binding"/>
    <property type="evidence" value="ECO:0007669"/>
    <property type="project" value="InterPro"/>
</dbReference>
<keyword evidence="3" id="KW-0285">Flavoprotein</keyword>
<protein>
    <recommendedName>
        <fullName evidence="6">FAD dependent oxidoreductase domain-containing protein</fullName>
    </recommendedName>
</protein>
<comment type="cofactor">
    <cofactor evidence="1">
        <name>FAD</name>
        <dbReference type="ChEBI" id="CHEBI:57692"/>
    </cofactor>
</comment>
<evidence type="ECO:0000256" key="2">
    <source>
        <dbReference type="ARBA" id="ARBA00006730"/>
    </source>
</evidence>
<keyword evidence="4" id="KW-0274">FAD</keyword>
<dbReference type="Pfam" id="PF01266">
    <property type="entry name" value="DAO"/>
    <property type="match status" value="1"/>
</dbReference>
<dbReference type="Gene3D" id="3.40.50.720">
    <property type="entry name" value="NAD(P)-binding Rossmann-like Domain"/>
    <property type="match status" value="1"/>
</dbReference>
<dbReference type="Gene3D" id="3.30.9.10">
    <property type="entry name" value="D-Amino Acid Oxidase, subunit A, domain 2"/>
    <property type="match status" value="1"/>
</dbReference>
<reference evidence="7 8" key="1">
    <citation type="journal article" date="2018" name="PLoS Pathog.">
        <title>Evolution of structural diversity of trichothecenes, a family of toxins produced by plant pathogenic and entomopathogenic fungi.</title>
        <authorList>
            <person name="Proctor R.H."/>
            <person name="McCormick S.P."/>
            <person name="Kim H.S."/>
            <person name="Cardoza R.E."/>
            <person name="Stanley A.M."/>
            <person name="Lindo L."/>
            <person name="Kelly A."/>
            <person name="Brown D.W."/>
            <person name="Lee T."/>
            <person name="Vaughan M.M."/>
            <person name="Alexander N.J."/>
            <person name="Busman M."/>
            <person name="Gutierrez S."/>
        </authorList>
    </citation>
    <scope>NUCLEOTIDE SEQUENCE [LARGE SCALE GENOMIC DNA]</scope>
    <source>
        <strain evidence="7 8">NRRL 20695</strain>
    </source>
</reference>
<evidence type="ECO:0000256" key="4">
    <source>
        <dbReference type="ARBA" id="ARBA00022827"/>
    </source>
</evidence>
<evidence type="ECO:0000256" key="1">
    <source>
        <dbReference type="ARBA" id="ARBA00001974"/>
    </source>
</evidence>
<dbReference type="GO" id="GO:0019478">
    <property type="term" value="P:D-amino acid catabolic process"/>
    <property type="evidence" value="ECO:0007669"/>
    <property type="project" value="TreeGrafter"/>
</dbReference>
<keyword evidence="5" id="KW-0560">Oxidoreductase</keyword>
<dbReference type="SUPFAM" id="SSF51971">
    <property type="entry name" value="Nucleotide-binding domain"/>
    <property type="match status" value="1"/>
</dbReference>
<dbReference type="GO" id="GO:0003884">
    <property type="term" value="F:D-amino-acid oxidase activity"/>
    <property type="evidence" value="ECO:0007669"/>
    <property type="project" value="InterPro"/>
</dbReference>
<evidence type="ECO:0000256" key="3">
    <source>
        <dbReference type="ARBA" id="ARBA00022630"/>
    </source>
</evidence>
<gene>
    <name evidence="7" type="ORF">FLONG3_10552</name>
</gene>
<dbReference type="PANTHER" id="PTHR11530">
    <property type="entry name" value="D-AMINO ACID OXIDASE"/>
    <property type="match status" value="1"/>
</dbReference>
<dbReference type="OrthoDB" id="2015447at2759"/>
<comment type="caution">
    <text evidence="7">The sequence shown here is derived from an EMBL/GenBank/DDBJ whole genome shotgun (WGS) entry which is preliminary data.</text>
</comment>
<evidence type="ECO:0000313" key="8">
    <source>
        <dbReference type="Proteomes" id="UP000266234"/>
    </source>
</evidence>
<evidence type="ECO:0000313" key="7">
    <source>
        <dbReference type="EMBL" id="RGP61318.1"/>
    </source>
</evidence>
<sequence length="378" mass="40907">MSPLKSSQNSESTIVVIGAGIIGLTSALKVQQLIAESPSVESTSVLLVAKEWPTSIPGAPIAHSADYASMWAGAHVRPIPASTPQLRREANWLKATVAELENHRQSEPGVGIRRLPGIEYLEDPPAEYMKQDATSFTTETGLPGYRKFDAHELPAGVKLGYEYETYCINAPLYSSNLLRKFIVQGGKTVQRDLKSEWEAFILAPNVKLVVNASGMGFGDTKCFPIRGQTVLTNLTAADKTITTQKKDGTWSFIIPRSFNGGTVIGGTKELGNWDLEPSPETRAQLLQAAQSIISQACGQEQDMGSLKVIKDVVGRRPAREGGMRVETESKDTTWGVKHVVHAYGAGGRGYELSWGVASEVAELAKEVLGLQSKARARL</sequence>
<dbReference type="STRING" id="694270.A0A395RMG7"/>
<dbReference type="PROSITE" id="PS00677">
    <property type="entry name" value="DAO"/>
    <property type="match status" value="1"/>
</dbReference>
<dbReference type="SUPFAM" id="SSF54373">
    <property type="entry name" value="FAD-linked reductases, C-terminal domain"/>
    <property type="match status" value="1"/>
</dbReference>
<dbReference type="PANTHER" id="PTHR11530:SF26">
    <property type="entry name" value="FAD DEPENDENT OXIDOREDUCTASE SUPERFAMILY (AFU_ORTHOLOGUE AFUA_5G13940)"/>
    <property type="match status" value="1"/>
</dbReference>
<dbReference type="GO" id="GO:0005737">
    <property type="term" value="C:cytoplasm"/>
    <property type="evidence" value="ECO:0007669"/>
    <property type="project" value="TreeGrafter"/>
</dbReference>
<dbReference type="InterPro" id="IPR006181">
    <property type="entry name" value="D-amino_acid_oxidase_CS"/>
</dbReference>
<accession>A0A395RMG7</accession>
<organism evidence="7 8">
    <name type="scientific">Fusarium longipes</name>
    <dbReference type="NCBI Taxonomy" id="694270"/>
    <lineage>
        <taxon>Eukaryota</taxon>
        <taxon>Fungi</taxon>
        <taxon>Dikarya</taxon>
        <taxon>Ascomycota</taxon>
        <taxon>Pezizomycotina</taxon>
        <taxon>Sordariomycetes</taxon>
        <taxon>Hypocreomycetidae</taxon>
        <taxon>Hypocreales</taxon>
        <taxon>Nectriaceae</taxon>
        <taxon>Fusarium</taxon>
    </lineage>
</organism>
<dbReference type="AlphaFoldDB" id="A0A395RMG7"/>
<evidence type="ECO:0000256" key="5">
    <source>
        <dbReference type="ARBA" id="ARBA00023002"/>
    </source>
</evidence>
<name>A0A395RMG7_9HYPO</name>
<dbReference type="InterPro" id="IPR006076">
    <property type="entry name" value="FAD-dep_OxRdtase"/>
</dbReference>
<evidence type="ECO:0000259" key="6">
    <source>
        <dbReference type="Pfam" id="PF01266"/>
    </source>
</evidence>
<dbReference type="PIRSF" id="PIRSF000189">
    <property type="entry name" value="D-aa_oxidase"/>
    <property type="match status" value="1"/>
</dbReference>
<dbReference type="Proteomes" id="UP000266234">
    <property type="component" value="Unassembled WGS sequence"/>
</dbReference>
<feature type="domain" description="FAD dependent oxidoreductase" evidence="6">
    <location>
        <begin position="14"/>
        <end position="363"/>
    </location>
</feature>
<proteinExistence type="inferred from homology"/>
<dbReference type="EMBL" id="PXOG01000315">
    <property type="protein sequence ID" value="RGP61318.1"/>
    <property type="molecule type" value="Genomic_DNA"/>
</dbReference>